<evidence type="ECO:0000259" key="8">
    <source>
        <dbReference type="Pfam" id="PF09335"/>
    </source>
</evidence>
<comment type="caution">
    <text evidence="9">The sequence shown here is derived from an EMBL/GenBank/DDBJ whole genome shotgun (WGS) entry which is preliminary data.</text>
</comment>
<keyword evidence="3 7" id="KW-0812">Transmembrane</keyword>
<keyword evidence="4 7" id="KW-1133">Transmembrane helix</keyword>
<protein>
    <recommendedName>
        <fullName evidence="8">VTT domain-containing protein</fullName>
    </recommendedName>
</protein>
<dbReference type="InterPro" id="IPR032816">
    <property type="entry name" value="VTT_dom"/>
</dbReference>
<dbReference type="Pfam" id="PF09335">
    <property type="entry name" value="VTT_dom"/>
    <property type="match status" value="1"/>
</dbReference>
<evidence type="ECO:0000256" key="6">
    <source>
        <dbReference type="SAM" id="MobiDB-lite"/>
    </source>
</evidence>
<dbReference type="PANTHER" id="PTHR12677:SF59">
    <property type="entry name" value="GOLGI APPARATUS MEMBRANE PROTEIN TVP38-RELATED"/>
    <property type="match status" value="1"/>
</dbReference>
<gene>
    <name evidence="9" type="ORF">WJX81_008240</name>
</gene>
<feature type="domain" description="VTT" evidence="8">
    <location>
        <begin position="140"/>
        <end position="258"/>
    </location>
</feature>
<evidence type="ECO:0000256" key="7">
    <source>
        <dbReference type="SAM" id="Phobius"/>
    </source>
</evidence>
<evidence type="ECO:0000256" key="5">
    <source>
        <dbReference type="ARBA" id="ARBA00023136"/>
    </source>
</evidence>
<dbReference type="InterPro" id="IPR015414">
    <property type="entry name" value="TMEM64"/>
</dbReference>
<comment type="subcellular location">
    <subcellularLocation>
        <location evidence="1">Cell membrane</location>
        <topology evidence="1">Multi-pass membrane protein</topology>
    </subcellularLocation>
</comment>
<feature type="transmembrane region" description="Helical" evidence="7">
    <location>
        <begin position="159"/>
        <end position="180"/>
    </location>
</feature>
<feature type="transmembrane region" description="Helical" evidence="7">
    <location>
        <begin position="235"/>
        <end position="256"/>
    </location>
</feature>
<dbReference type="PANTHER" id="PTHR12677">
    <property type="entry name" value="GOLGI APPARATUS MEMBRANE PROTEIN TVP38-RELATED"/>
    <property type="match status" value="1"/>
</dbReference>
<feature type="compositionally biased region" description="Basic and acidic residues" evidence="6">
    <location>
        <begin position="346"/>
        <end position="356"/>
    </location>
</feature>
<evidence type="ECO:0000256" key="4">
    <source>
        <dbReference type="ARBA" id="ARBA00022989"/>
    </source>
</evidence>
<feature type="region of interest" description="Disordered" evidence="6">
    <location>
        <begin position="343"/>
        <end position="365"/>
    </location>
</feature>
<dbReference type="EMBL" id="JALJOU010000092">
    <property type="protein sequence ID" value="KAK9822004.1"/>
    <property type="molecule type" value="Genomic_DNA"/>
</dbReference>
<keyword evidence="10" id="KW-1185">Reference proteome</keyword>
<proteinExistence type="predicted"/>
<evidence type="ECO:0000313" key="9">
    <source>
        <dbReference type="EMBL" id="KAK9822004.1"/>
    </source>
</evidence>
<dbReference type="Proteomes" id="UP001445335">
    <property type="component" value="Unassembled WGS sequence"/>
</dbReference>
<sequence>MIYSYVRPGSWLLCHFSEEEHTAPTLSTSFALGVFSNPAPGPAECRTATTHMTDVEVGTAPNVSAFAPAAALSFADASRLTRRDGDAARAARDQASADGGTPMLEGKNLTALLQWIDKEPLKGSVLFVVLDALAIVVLCPGAVFALAAGAIFSLAQGTALVWLGTSLGQTLAFVVGRYLLREAVVECLAARFPKWPAIDAALSREGWTLVTLLRLSPLVPWNVLNYALSVTGVRLVPYALASSLAIVPWSLTFVYFGSLSRSLADVVDGHAGPNGLTAAAFLTASGALLIAALAYTTVISRRAIREALQAATPGEEAGDCAALLGGTAGGTAAAADDVELAAATGGDRKPAPERRSSGFPSFSSV</sequence>
<evidence type="ECO:0000256" key="2">
    <source>
        <dbReference type="ARBA" id="ARBA00022475"/>
    </source>
</evidence>
<name>A0AAW1QKP1_9CHLO</name>
<dbReference type="GO" id="GO:0005886">
    <property type="term" value="C:plasma membrane"/>
    <property type="evidence" value="ECO:0007669"/>
    <property type="project" value="UniProtKB-SubCell"/>
</dbReference>
<dbReference type="AlphaFoldDB" id="A0AAW1QKP1"/>
<evidence type="ECO:0000256" key="1">
    <source>
        <dbReference type="ARBA" id="ARBA00004651"/>
    </source>
</evidence>
<keyword evidence="5 7" id="KW-0472">Membrane</keyword>
<evidence type="ECO:0000256" key="3">
    <source>
        <dbReference type="ARBA" id="ARBA00022692"/>
    </source>
</evidence>
<evidence type="ECO:0000313" key="10">
    <source>
        <dbReference type="Proteomes" id="UP001445335"/>
    </source>
</evidence>
<organism evidence="9 10">
    <name type="scientific">Elliptochloris bilobata</name>
    <dbReference type="NCBI Taxonomy" id="381761"/>
    <lineage>
        <taxon>Eukaryota</taxon>
        <taxon>Viridiplantae</taxon>
        <taxon>Chlorophyta</taxon>
        <taxon>core chlorophytes</taxon>
        <taxon>Trebouxiophyceae</taxon>
        <taxon>Trebouxiophyceae incertae sedis</taxon>
        <taxon>Elliptochloris clade</taxon>
        <taxon>Elliptochloris</taxon>
    </lineage>
</organism>
<accession>A0AAW1QKP1</accession>
<reference evidence="9 10" key="1">
    <citation type="journal article" date="2024" name="Nat. Commun.">
        <title>Phylogenomics reveals the evolutionary origins of lichenization in chlorophyte algae.</title>
        <authorList>
            <person name="Puginier C."/>
            <person name="Libourel C."/>
            <person name="Otte J."/>
            <person name="Skaloud P."/>
            <person name="Haon M."/>
            <person name="Grisel S."/>
            <person name="Petersen M."/>
            <person name="Berrin J.G."/>
            <person name="Delaux P.M."/>
            <person name="Dal Grande F."/>
            <person name="Keller J."/>
        </authorList>
    </citation>
    <scope>NUCLEOTIDE SEQUENCE [LARGE SCALE GENOMIC DNA]</scope>
    <source>
        <strain evidence="9 10">SAG 245.80</strain>
    </source>
</reference>
<feature type="transmembrane region" description="Helical" evidence="7">
    <location>
        <begin position="125"/>
        <end position="153"/>
    </location>
</feature>
<keyword evidence="2" id="KW-1003">Cell membrane</keyword>
<feature type="transmembrane region" description="Helical" evidence="7">
    <location>
        <begin position="276"/>
        <end position="295"/>
    </location>
</feature>